<keyword evidence="7" id="KW-0653">Protein transport</keyword>
<dbReference type="GO" id="GO:0005794">
    <property type="term" value="C:Golgi apparatus"/>
    <property type="evidence" value="ECO:0007669"/>
    <property type="project" value="UniProtKB-SubCell"/>
</dbReference>
<evidence type="ECO:0000256" key="14">
    <source>
        <dbReference type="ARBA" id="ARBA00046280"/>
    </source>
</evidence>
<keyword evidence="6" id="KW-0931">ER-Golgi transport</keyword>
<keyword evidence="23" id="KW-1185">Reference proteome</keyword>
<evidence type="ECO:0000256" key="16">
    <source>
        <dbReference type="ARBA" id="ARBA00063965"/>
    </source>
</evidence>
<evidence type="ECO:0000256" key="10">
    <source>
        <dbReference type="ARBA" id="ARBA00023054"/>
    </source>
</evidence>
<feature type="region of interest" description="Disordered" evidence="19">
    <location>
        <begin position="1"/>
        <end position="24"/>
    </location>
</feature>
<evidence type="ECO:0000256" key="4">
    <source>
        <dbReference type="ARBA" id="ARBA00022692"/>
    </source>
</evidence>
<organism evidence="22 23">
    <name type="scientific">Pyrocoelia pectoralis</name>
    <dbReference type="NCBI Taxonomy" id="417401"/>
    <lineage>
        <taxon>Eukaryota</taxon>
        <taxon>Metazoa</taxon>
        <taxon>Ecdysozoa</taxon>
        <taxon>Arthropoda</taxon>
        <taxon>Hexapoda</taxon>
        <taxon>Insecta</taxon>
        <taxon>Pterygota</taxon>
        <taxon>Neoptera</taxon>
        <taxon>Endopterygota</taxon>
        <taxon>Coleoptera</taxon>
        <taxon>Polyphaga</taxon>
        <taxon>Elateriformia</taxon>
        <taxon>Elateroidea</taxon>
        <taxon>Lampyridae</taxon>
        <taxon>Lampyrinae</taxon>
        <taxon>Pyrocoelia</taxon>
    </lineage>
</organism>
<comment type="caution">
    <text evidence="22">The sequence shown here is derived from an EMBL/GenBank/DDBJ whole genome shotgun (WGS) entry which is preliminary data.</text>
</comment>
<protein>
    <recommendedName>
        <fullName evidence="17">BET1 homolog</fullName>
    </recommendedName>
    <alternativeName>
        <fullName evidence="18">Golgi vesicular membrane-trafficking protein p18</fullName>
    </alternativeName>
</protein>
<evidence type="ECO:0000256" key="5">
    <source>
        <dbReference type="ARBA" id="ARBA00022824"/>
    </source>
</evidence>
<evidence type="ECO:0000256" key="8">
    <source>
        <dbReference type="ARBA" id="ARBA00022989"/>
    </source>
</evidence>
<proteinExistence type="inferred from homology"/>
<dbReference type="PROSITE" id="PS50192">
    <property type="entry name" value="T_SNARE"/>
    <property type="match status" value="1"/>
</dbReference>
<evidence type="ECO:0000256" key="13">
    <source>
        <dbReference type="ARBA" id="ARBA00037962"/>
    </source>
</evidence>
<evidence type="ECO:0000259" key="21">
    <source>
        <dbReference type="PROSITE" id="PS50192"/>
    </source>
</evidence>
<dbReference type="CDD" id="cd15853">
    <property type="entry name" value="SNARE_Bet1"/>
    <property type="match status" value="1"/>
</dbReference>
<keyword evidence="8 20" id="KW-1133">Transmembrane helix</keyword>
<evidence type="ECO:0000256" key="11">
    <source>
        <dbReference type="ARBA" id="ARBA00023136"/>
    </source>
</evidence>
<dbReference type="GO" id="GO:0005789">
    <property type="term" value="C:endoplasmic reticulum membrane"/>
    <property type="evidence" value="ECO:0007669"/>
    <property type="project" value="UniProtKB-SubCell"/>
</dbReference>
<dbReference type="EMBL" id="JAVRBK010000004">
    <property type="protein sequence ID" value="KAK5645092.1"/>
    <property type="molecule type" value="Genomic_DNA"/>
</dbReference>
<keyword evidence="10" id="KW-0175">Coiled coil</keyword>
<keyword evidence="9" id="KW-0333">Golgi apparatus</keyword>
<dbReference type="SMART" id="SM00397">
    <property type="entry name" value="t_SNARE"/>
    <property type="match status" value="1"/>
</dbReference>
<reference evidence="22 23" key="1">
    <citation type="journal article" date="2024" name="Insects">
        <title>An Improved Chromosome-Level Genome Assembly of the Firefly Pyrocoelia pectoralis.</title>
        <authorList>
            <person name="Fu X."/>
            <person name="Meyer-Rochow V.B."/>
            <person name="Ballantyne L."/>
            <person name="Zhu X."/>
        </authorList>
    </citation>
    <scope>NUCLEOTIDE SEQUENCE [LARGE SCALE GENOMIC DNA]</scope>
    <source>
        <strain evidence="22">XCY_ONT2</strain>
    </source>
</reference>
<evidence type="ECO:0000256" key="1">
    <source>
        <dbReference type="ARBA" id="ARBA00004389"/>
    </source>
</evidence>
<evidence type="ECO:0000256" key="18">
    <source>
        <dbReference type="ARBA" id="ARBA00077825"/>
    </source>
</evidence>
<dbReference type="FunFam" id="1.20.5.110:FF:000026">
    <property type="entry name" value="BET1 homolog"/>
    <property type="match status" value="1"/>
</dbReference>
<evidence type="ECO:0000256" key="15">
    <source>
        <dbReference type="ARBA" id="ARBA00054011"/>
    </source>
</evidence>
<dbReference type="Gene3D" id="1.20.5.110">
    <property type="match status" value="1"/>
</dbReference>
<evidence type="ECO:0000256" key="17">
    <source>
        <dbReference type="ARBA" id="ARBA00071590"/>
    </source>
</evidence>
<evidence type="ECO:0000256" key="3">
    <source>
        <dbReference type="ARBA" id="ARBA00022553"/>
    </source>
</evidence>
<keyword evidence="4 20" id="KW-0812">Transmembrane</keyword>
<accession>A0AAN7ZID9</accession>
<dbReference type="GO" id="GO:0016192">
    <property type="term" value="P:vesicle-mediated transport"/>
    <property type="evidence" value="ECO:0007669"/>
    <property type="project" value="UniProtKB-KW"/>
</dbReference>
<evidence type="ECO:0000256" key="7">
    <source>
        <dbReference type="ARBA" id="ARBA00022927"/>
    </source>
</evidence>
<feature type="transmembrane region" description="Helical" evidence="20">
    <location>
        <begin position="88"/>
        <end position="107"/>
    </location>
</feature>
<evidence type="ECO:0000313" key="23">
    <source>
        <dbReference type="Proteomes" id="UP001329430"/>
    </source>
</evidence>
<dbReference type="AlphaFoldDB" id="A0AAN7ZID9"/>
<feature type="domain" description="T-SNARE coiled-coil homology" evidence="21">
    <location>
        <begin position="18"/>
        <end position="80"/>
    </location>
</feature>
<name>A0AAN7ZID9_9COLE</name>
<comment type="function">
    <text evidence="15">Required for vesicular transport from the ER to the Golgi complex. Functions as a SNARE involved in the docking process of ER-derived vesicles with the cis-Golgi membrane.</text>
</comment>
<keyword evidence="3" id="KW-0597">Phosphoprotein</keyword>
<sequence>MRRSHTGNYYEPLPQHSNDVEDENDRLEDELKDKIHVLKSLTIDIGNEVKYQDKLLRDVDDDMDRTGGFLGNTMNRVLRLSKGSHNYYIIYLFFFAFLVFFILYFVIKFR</sequence>
<gene>
    <name evidence="22" type="ORF">RI129_006392</name>
</gene>
<comment type="subcellular location">
    <subcellularLocation>
        <location evidence="14">Endomembrane system</location>
        <topology evidence="14">Single-pass type IV membrane protein</topology>
    </subcellularLocation>
    <subcellularLocation>
        <location evidence="1">Endoplasmic reticulum membrane</location>
        <topology evidence="1">Single-pass membrane protein</topology>
    </subcellularLocation>
    <subcellularLocation>
        <location evidence="12">Golgi apparatus</location>
        <location evidence="12">cis-Golgi network membrane</location>
    </subcellularLocation>
</comment>
<keyword evidence="2" id="KW-0813">Transport</keyword>
<dbReference type="PANTHER" id="PTHR12791">
    <property type="entry name" value="GOLGI SNARE BET1-RELATED"/>
    <property type="match status" value="1"/>
</dbReference>
<evidence type="ECO:0000256" key="9">
    <source>
        <dbReference type="ARBA" id="ARBA00023034"/>
    </source>
</evidence>
<dbReference type="Proteomes" id="UP001329430">
    <property type="component" value="Chromosome 4"/>
</dbReference>
<keyword evidence="5" id="KW-0256">Endoplasmic reticulum</keyword>
<keyword evidence="11 20" id="KW-0472">Membrane</keyword>
<dbReference type="SUPFAM" id="SSF58038">
    <property type="entry name" value="SNARE fusion complex"/>
    <property type="match status" value="1"/>
</dbReference>
<evidence type="ECO:0000256" key="20">
    <source>
        <dbReference type="SAM" id="Phobius"/>
    </source>
</evidence>
<evidence type="ECO:0000256" key="12">
    <source>
        <dbReference type="ARBA" id="ARBA00024188"/>
    </source>
</evidence>
<comment type="similarity">
    <text evidence="13">Belongs to the BET1 family.</text>
</comment>
<evidence type="ECO:0000313" key="22">
    <source>
        <dbReference type="EMBL" id="KAK5645092.1"/>
    </source>
</evidence>
<dbReference type="InterPro" id="IPR000727">
    <property type="entry name" value="T_SNARE_dom"/>
</dbReference>
<evidence type="ECO:0000256" key="2">
    <source>
        <dbReference type="ARBA" id="ARBA00022448"/>
    </source>
</evidence>
<evidence type="ECO:0000256" key="19">
    <source>
        <dbReference type="SAM" id="MobiDB-lite"/>
    </source>
</evidence>
<dbReference type="GO" id="GO:0015031">
    <property type="term" value="P:protein transport"/>
    <property type="evidence" value="ECO:0007669"/>
    <property type="project" value="UniProtKB-KW"/>
</dbReference>
<evidence type="ECO:0000256" key="6">
    <source>
        <dbReference type="ARBA" id="ARBA00022892"/>
    </source>
</evidence>
<dbReference type="InterPro" id="IPR039899">
    <property type="entry name" value="BET1_SNARE"/>
</dbReference>
<comment type="subunit">
    <text evidence="16">Interacts with SNARE complex members GOSR2, SEC22B and STX5. Interacts with LMAN1/ERGIC53. Interacts with STX17.</text>
</comment>